<evidence type="ECO:0000256" key="2">
    <source>
        <dbReference type="ARBA" id="ARBA00022692"/>
    </source>
</evidence>
<dbReference type="GO" id="GO:0005524">
    <property type="term" value="F:ATP binding"/>
    <property type="evidence" value="ECO:0007669"/>
    <property type="project" value="InterPro"/>
</dbReference>
<protein>
    <submittedName>
        <fullName evidence="7">G-type lectin S-receptor-like serine/threonine-protein kinase</fullName>
    </submittedName>
</protein>
<feature type="domain" description="Protein kinase" evidence="6">
    <location>
        <begin position="1"/>
        <end position="125"/>
    </location>
</feature>
<dbReference type="PANTHER" id="PTHR47974">
    <property type="entry name" value="OS07G0415500 PROTEIN"/>
    <property type="match status" value="1"/>
</dbReference>
<comment type="subcellular location">
    <subcellularLocation>
        <location evidence="1">Membrane</location>
        <topology evidence="1">Single-pass membrane protein</topology>
    </subcellularLocation>
</comment>
<keyword evidence="2" id="KW-0812">Transmembrane</keyword>
<proteinExistence type="predicted"/>
<dbReference type="Gene3D" id="1.10.510.10">
    <property type="entry name" value="Transferase(Phosphotransferase) domain 1"/>
    <property type="match status" value="1"/>
</dbReference>
<keyword evidence="5" id="KW-0472">Membrane</keyword>
<evidence type="ECO:0000256" key="1">
    <source>
        <dbReference type="ARBA" id="ARBA00004167"/>
    </source>
</evidence>
<dbReference type="EMBL" id="QGNW01000038">
    <property type="protein sequence ID" value="RVX09384.1"/>
    <property type="molecule type" value="Genomic_DNA"/>
</dbReference>
<dbReference type="PANTHER" id="PTHR47974:SF19">
    <property type="entry name" value="RECEPTOR-LIKE SERINE_THREONINE-PROTEIN KINASE"/>
    <property type="match status" value="1"/>
</dbReference>
<keyword evidence="4" id="KW-1133">Transmembrane helix</keyword>
<accession>A0A438JKA8</accession>
<gene>
    <name evidence="7" type="primary">VvCHDp000318_3</name>
    <name evidence="7" type="ORF">CK203_015297</name>
</gene>
<keyword evidence="7" id="KW-0418">Kinase</keyword>
<dbReference type="AlphaFoldDB" id="A0A438JKA8"/>
<comment type="caution">
    <text evidence="7">The sequence shown here is derived from an EMBL/GenBank/DDBJ whole genome shotgun (WGS) entry which is preliminary data.</text>
</comment>
<dbReference type="InterPro" id="IPR000719">
    <property type="entry name" value="Prot_kinase_dom"/>
</dbReference>
<keyword evidence="7" id="KW-0430">Lectin</keyword>
<reference evidence="7 8" key="1">
    <citation type="journal article" date="2018" name="PLoS Genet.">
        <title>Population sequencing reveals clonal diversity and ancestral inbreeding in the grapevine cultivar Chardonnay.</title>
        <authorList>
            <person name="Roach M.J."/>
            <person name="Johnson D.L."/>
            <person name="Bohlmann J."/>
            <person name="van Vuuren H.J."/>
            <person name="Jones S.J."/>
            <person name="Pretorius I.S."/>
            <person name="Schmidt S.A."/>
            <person name="Borneman A.R."/>
        </authorList>
    </citation>
    <scope>NUCLEOTIDE SEQUENCE [LARGE SCALE GENOMIC DNA]</scope>
    <source>
        <strain evidence="8">cv. Chardonnay</strain>
        <tissue evidence="7">Leaf</tissue>
    </source>
</reference>
<dbReference type="PROSITE" id="PS50011">
    <property type="entry name" value="PROTEIN_KINASE_DOM"/>
    <property type="match status" value="1"/>
</dbReference>
<dbReference type="Pfam" id="PF00069">
    <property type="entry name" value="Pkinase"/>
    <property type="match status" value="1"/>
</dbReference>
<dbReference type="GO" id="GO:0004672">
    <property type="term" value="F:protein kinase activity"/>
    <property type="evidence" value="ECO:0007669"/>
    <property type="project" value="InterPro"/>
</dbReference>
<evidence type="ECO:0000259" key="6">
    <source>
        <dbReference type="PROSITE" id="PS50011"/>
    </source>
</evidence>
<keyword evidence="7" id="KW-0675">Receptor</keyword>
<dbReference type="GO" id="GO:0016020">
    <property type="term" value="C:membrane"/>
    <property type="evidence" value="ECO:0007669"/>
    <property type="project" value="UniProtKB-SubCell"/>
</dbReference>
<evidence type="ECO:0000256" key="3">
    <source>
        <dbReference type="ARBA" id="ARBA00022729"/>
    </source>
</evidence>
<name>A0A438JKA8_VITVI</name>
<dbReference type="SUPFAM" id="SSF56112">
    <property type="entry name" value="Protein kinase-like (PK-like)"/>
    <property type="match status" value="1"/>
</dbReference>
<evidence type="ECO:0000313" key="7">
    <source>
        <dbReference type="EMBL" id="RVX09384.1"/>
    </source>
</evidence>
<organism evidence="7 8">
    <name type="scientific">Vitis vinifera</name>
    <name type="common">Grape</name>
    <dbReference type="NCBI Taxonomy" id="29760"/>
    <lineage>
        <taxon>Eukaryota</taxon>
        <taxon>Viridiplantae</taxon>
        <taxon>Streptophyta</taxon>
        <taxon>Embryophyta</taxon>
        <taxon>Tracheophyta</taxon>
        <taxon>Spermatophyta</taxon>
        <taxon>Magnoliopsida</taxon>
        <taxon>eudicotyledons</taxon>
        <taxon>Gunneridae</taxon>
        <taxon>Pentapetalae</taxon>
        <taxon>rosids</taxon>
        <taxon>Vitales</taxon>
        <taxon>Vitaceae</taxon>
        <taxon>Viteae</taxon>
        <taxon>Vitis</taxon>
    </lineage>
</organism>
<sequence>MRGTRGYLAPEWLSGEAITPKADVFSYGMLLFEVVSGRRNRDLLEDGTDDYFPTRVVDVINRGDDVLTLLDSTLEGNATMEELTRACKVACWCIQDNEKDRPTMGQIVQILEGVSEVGTPPMPRFLQNLSGNPADGAINFQETSSEA</sequence>
<evidence type="ECO:0000256" key="5">
    <source>
        <dbReference type="ARBA" id="ARBA00023136"/>
    </source>
</evidence>
<dbReference type="InterPro" id="IPR011009">
    <property type="entry name" value="Kinase-like_dom_sf"/>
</dbReference>
<evidence type="ECO:0000256" key="4">
    <source>
        <dbReference type="ARBA" id="ARBA00022989"/>
    </source>
</evidence>
<keyword evidence="3" id="KW-0732">Signal</keyword>
<keyword evidence="7" id="KW-0808">Transferase</keyword>
<dbReference type="Proteomes" id="UP000288805">
    <property type="component" value="Unassembled WGS sequence"/>
</dbReference>
<evidence type="ECO:0000313" key="8">
    <source>
        <dbReference type="Proteomes" id="UP000288805"/>
    </source>
</evidence>
<dbReference type="GO" id="GO:0030246">
    <property type="term" value="F:carbohydrate binding"/>
    <property type="evidence" value="ECO:0007669"/>
    <property type="project" value="UniProtKB-KW"/>
</dbReference>